<name>A0AAD0TYI4_9GAMM</name>
<dbReference type="GO" id="GO:0030973">
    <property type="term" value="F:molybdate ion binding"/>
    <property type="evidence" value="ECO:0007669"/>
    <property type="project" value="TreeGrafter"/>
</dbReference>
<sequence>MLKLYNTWCGYLLLLLVVFSNPLNAKETLHIAVASNFKPVLQTLVTNPALKNINIKISAASSGVLHSQIMHGAPYDIFLSADAARPLALIKDGFALKNSLTTYAIGLLALWQPSNSVINNKLAIANPRFSPYGQSSAHYAKNYIKTPYEFVYANNITHAFQFVETGNAAKGLVALSTLKSAYRKTKNKKYLNYTLIESEKYPEITQQGVIISATKHLTTAKKFMAFLNDPSTAKTLLELGYKAKESDVSK</sequence>
<keyword evidence="2" id="KW-0479">Metal-binding</keyword>
<dbReference type="SUPFAM" id="SSF53850">
    <property type="entry name" value="Periplasmic binding protein-like II"/>
    <property type="match status" value="1"/>
</dbReference>
<dbReference type="Gene3D" id="3.40.190.10">
    <property type="entry name" value="Periplasmic binding protein-like II"/>
    <property type="match status" value="2"/>
</dbReference>
<keyword evidence="3" id="KW-0732">Signal</keyword>
<dbReference type="AlphaFoldDB" id="A0AAD0TYI4"/>
<dbReference type="Pfam" id="PF13531">
    <property type="entry name" value="SBP_bac_11"/>
    <property type="match status" value="1"/>
</dbReference>
<dbReference type="Proteomes" id="UP000279995">
    <property type="component" value="Chromosome I"/>
</dbReference>
<dbReference type="RefSeq" id="WP_121637362.1">
    <property type="nucleotide sequence ID" value="NZ_CP033065.1"/>
</dbReference>
<reference evidence="4 5" key="1">
    <citation type="submission" date="2018-10" db="EMBL/GenBank/DDBJ databases">
        <title>Complete Genome Sequence and Transcriptomic Profiles of a Marine Bacterium, Pseudoalteromonas agarivorans Hao 2018.</title>
        <authorList>
            <person name="Hao L."/>
        </authorList>
    </citation>
    <scope>NUCLEOTIDE SEQUENCE [LARGE SCALE GENOMIC DNA]</scope>
    <source>
        <strain evidence="4 5">Hao 2018</strain>
    </source>
</reference>
<evidence type="ECO:0000313" key="4">
    <source>
        <dbReference type="EMBL" id="AYM86446.1"/>
    </source>
</evidence>
<accession>A0AAD0TYI4</accession>
<comment type="similarity">
    <text evidence="1">Belongs to the bacterial solute-binding protein ModA family.</text>
</comment>
<gene>
    <name evidence="4" type="primary">modA</name>
    <name evidence="4" type="ORF">D9T18_06895</name>
</gene>
<evidence type="ECO:0000256" key="3">
    <source>
        <dbReference type="ARBA" id="ARBA00022729"/>
    </source>
</evidence>
<protein>
    <submittedName>
        <fullName evidence="4">Molybdate ABC transporter substrate-binding protein</fullName>
    </submittedName>
</protein>
<dbReference type="PANTHER" id="PTHR30632">
    <property type="entry name" value="MOLYBDATE-BINDING PERIPLASMIC PROTEIN"/>
    <property type="match status" value="1"/>
</dbReference>
<dbReference type="InterPro" id="IPR005950">
    <property type="entry name" value="ModA"/>
</dbReference>
<evidence type="ECO:0000256" key="1">
    <source>
        <dbReference type="ARBA" id="ARBA00009175"/>
    </source>
</evidence>
<evidence type="ECO:0000256" key="2">
    <source>
        <dbReference type="ARBA" id="ARBA00022723"/>
    </source>
</evidence>
<dbReference type="EMBL" id="CP033065">
    <property type="protein sequence ID" value="AYM86446.1"/>
    <property type="molecule type" value="Genomic_DNA"/>
</dbReference>
<dbReference type="PANTHER" id="PTHR30632:SF14">
    <property type="entry name" value="TUNGSTATE_MOLYBDATE_CHROMATE-BINDING PROTEIN MODA"/>
    <property type="match status" value="1"/>
</dbReference>
<dbReference type="GO" id="GO:0015689">
    <property type="term" value="P:molybdate ion transport"/>
    <property type="evidence" value="ECO:0007669"/>
    <property type="project" value="InterPro"/>
</dbReference>
<organism evidence="4 5">
    <name type="scientific">Pseudoalteromonas agarivorans</name>
    <dbReference type="NCBI Taxonomy" id="176102"/>
    <lineage>
        <taxon>Bacteria</taxon>
        <taxon>Pseudomonadati</taxon>
        <taxon>Pseudomonadota</taxon>
        <taxon>Gammaproteobacteria</taxon>
        <taxon>Alteromonadales</taxon>
        <taxon>Pseudoalteromonadaceae</taxon>
        <taxon>Pseudoalteromonas</taxon>
    </lineage>
</organism>
<evidence type="ECO:0000313" key="5">
    <source>
        <dbReference type="Proteomes" id="UP000279995"/>
    </source>
</evidence>
<proteinExistence type="inferred from homology"/>
<dbReference type="NCBIfam" id="TIGR01256">
    <property type="entry name" value="modA"/>
    <property type="match status" value="1"/>
</dbReference>
<dbReference type="GO" id="GO:0046872">
    <property type="term" value="F:metal ion binding"/>
    <property type="evidence" value="ECO:0007669"/>
    <property type="project" value="UniProtKB-KW"/>
</dbReference>
<dbReference type="InterPro" id="IPR050682">
    <property type="entry name" value="ModA/WtpA"/>
</dbReference>